<keyword evidence="3" id="KW-1185">Reference proteome</keyword>
<name>A0A8H7Q9D5_9FUNG</name>
<sequence length="163" mass="18748">MFSIRLTNEFAWNTVDGAIHRCWTTTTERMPKIARLRYRRYNLPAKYVIHTVGPQRELPDKLKSCYVRSLTVAEENNCRTVAFPCISTGVYGYDKQKAANVAMSAVRDYLVNKSAEQKNPFDKIIFCFHTRDDEVIYKLTFQRKETSMLSASAVASAAPIFNF</sequence>
<evidence type="ECO:0000313" key="2">
    <source>
        <dbReference type="EMBL" id="KAG2188216.1"/>
    </source>
</evidence>
<dbReference type="SUPFAM" id="SSF52949">
    <property type="entry name" value="Macro domain-like"/>
    <property type="match status" value="1"/>
</dbReference>
<accession>A0A8H7Q9D5</accession>
<dbReference type="EMBL" id="JAEPRA010000002">
    <property type="protein sequence ID" value="KAG2188216.1"/>
    <property type="molecule type" value="Genomic_DNA"/>
</dbReference>
<dbReference type="InterPro" id="IPR002589">
    <property type="entry name" value="Macro_dom"/>
</dbReference>
<dbReference type="SMART" id="SM00506">
    <property type="entry name" value="A1pp"/>
    <property type="match status" value="1"/>
</dbReference>
<dbReference type="PROSITE" id="PS51154">
    <property type="entry name" value="MACRO"/>
    <property type="match status" value="1"/>
</dbReference>
<gene>
    <name evidence="2" type="ORF">INT44_000968</name>
</gene>
<dbReference type="OrthoDB" id="6077599at2759"/>
<dbReference type="Proteomes" id="UP000612746">
    <property type="component" value="Unassembled WGS sequence"/>
</dbReference>
<dbReference type="Gene3D" id="3.40.220.10">
    <property type="entry name" value="Leucine Aminopeptidase, subunit E, domain 1"/>
    <property type="match status" value="1"/>
</dbReference>
<reference evidence="2" key="1">
    <citation type="submission" date="2020-12" db="EMBL/GenBank/DDBJ databases">
        <title>Metabolic potential, ecology and presence of endohyphal bacteria is reflected in genomic diversity of Mucoromycotina.</title>
        <authorList>
            <person name="Muszewska A."/>
            <person name="Okrasinska A."/>
            <person name="Steczkiewicz K."/>
            <person name="Drgas O."/>
            <person name="Orlowska M."/>
            <person name="Perlinska-Lenart U."/>
            <person name="Aleksandrzak-Piekarczyk T."/>
            <person name="Szatraj K."/>
            <person name="Zielenkiewicz U."/>
            <person name="Pilsyk S."/>
            <person name="Malc E."/>
            <person name="Mieczkowski P."/>
            <person name="Kruszewska J.S."/>
            <person name="Biernat P."/>
            <person name="Pawlowska J."/>
        </authorList>
    </citation>
    <scope>NUCLEOTIDE SEQUENCE</scope>
    <source>
        <strain evidence="2">WA0000051536</strain>
    </source>
</reference>
<evidence type="ECO:0000313" key="3">
    <source>
        <dbReference type="Proteomes" id="UP000612746"/>
    </source>
</evidence>
<protein>
    <recommendedName>
        <fullName evidence="1">Macro domain-containing protein</fullName>
    </recommendedName>
</protein>
<dbReference type="AlphaFoldDB" id="A0A8H7Q9D5"/>
<proteinExistence type="predicted"/>
<dbReference type="PANTHER" id="PTHR11106:SF27">
    <property type="entry name" value="MACRO DOMAIN-CONTAINING PROTEIN"/>
    <property type="match status" value="1"/>
</dbReference>
<comment type="caution">
    <text evidence="2">The sequence shown here is derived from an EMBL/GenBank/DDBJ whole genome shotgun (WGS) entry which is preliminary data.</text>
</comment>
<dbReference type="PANTHER" id="PTHR11106">
    <property type="entry name" value="GANGLIOSIDE INDUCED DIFFERENTIATION ASSOCIATED PROTEIN 2-RELATED"/>
    <property type="match status" value="1"/>
</dbReference>
<dbReference type="InterPro" id="IPR043472">
    <property type="entry name" value="Macro_dom-like"/>
</dbReference>
<organism evidence="2 3">
    <name type="scientific">Umbelopsis vinacea</name>
    <dbReference type="NCBI Taxonomy" id="44442"/>
    <lineage>
        <taxon>Eukaryota</taxon>
        <taxon>Fungi</taxon>
        <taxon>Fungi incertae sedis</taxon>
        <taxon>Mucoromycota</taxon>
        <taxon>Mucoromycotina</taxon>
        <taxon>Umbelopsidomycetes</taxon>
        <taxon>Umbelopsidales</taxon>
        <taxon>Umbelopsidaceae</taxon>
        <taxon>Umbelopsis</taxon>
    </lineage>
</organism>
<dbReference type="Pfam" id="PF01661">
    <property type="entry name" value="Macro"/>
    <property type="match status" value="1"/>
</dbReference>
<feature type="domain" description="Macro" evidence="1">
    <location>
        <begin position="1"/>
        <end position="145"/>
    </location>
</feature>
<evidence type="ECO:0000259" key="1">
    <source>
        <dbReference type="PROSITE" id="PS51154"/>
    </source>
</evidence>